<dbReference type="InterPro" id="IPR023392">
    <property type="entry name" value="Tom20_dom_sf"/>
</dbReference>
<gene>
    <name evidence="12" type="ORF">MIND_00776900</name>
</gene>
<proteinExistence type="inferred from homology"/>
<keyword evidence="3" id="KW-0813">Transport</keyword>
<dbReference type="GO" id="GO:0006605">
    <property type="term" value="P:protein targeting"/>
    <property type="evidence" value="ECO:0007669"/>
    <property type="project" value="InterPro"/>
</dbReference>
<dbReference type="CDD" id="cd20071">
    <property type="entry name" value="SET_SMYD"/>
    <property type="match status" value="1"/>
</dbReference>
<protein>
    <submittedName>
        <fullName evidence="12">SET domain-containing protein</fullName>
    </submittedName>
</protein>
<keyword evidence="6" id="KW-0653">Protein transport</keyword>
<dbReference type="Pfam" id="PF02064">
    <property type="entry name" value="MAS20"/>
    <property type="match status" value="1"/>
</dbReference>
<comment type="similarity">
    <text evidence="2">Belongs to the Tom20 family.</text>
</comment>
<evidence type="ECO:0000256" key="9">
    <source>
        <dbReference type="ARBA" id="ARBA00023136"/>
    </source>
</evidence>
<sequence>MTSRLTPLLTVAGISVCGLVAYAIYFDYKRRTDTTFRKQLRMATSFFPPLPKFADWDEGKQKKRVDKSLAQSREALEAASHVSDDELREALKQIEAETKPGPDLRENYFMTQVAMGEQLATRGEAFHLTAALSFYRALAVYPSPPELLAIYQKTVPDEIVKLILRLINLDVSASSGADLGIDDVGDVSPTRGPPSETSSQEWDKPLHSLPPLRTNPLSNIISLLCAFALGQLTDKIGAYYEVFPPKSANVTIQSRPEAPVTFGPEKSIVLTKDVAAGDVIYKENPMLTCLDYDLQHAGTHCIQCFCTITAPETLLRKQDGILSFSRLTLPLPAIVELGGLAMSPATLDARREAQAHLSAYLKKDSRAGALLVAQFIARQLTAVSKEASAAPDFAGADIAEYRIEDHVERWTTGPLTPPEQEYELLVSMLKTTLPGLEAFLAEDSHKSLLGKLVFNAFGVCYGEKGRDDRPPSTLRPEETELTRTPFGTAHQVGTAVYSISSYLPHSCAPNVRPVFASETNELTVIANKDMKKGDELSMAYVIVDPQPEESIVDCRLRRRKELARGWKFACQCERCIAEVISP</sequence>
<keyword evidence="7" id="KW-1133">Transmembrane helix</keyword>
<keyword evidence="13" id="KW-1185">Reference proteome</keyword>
<dbReference type="Gene3D" id="2.170.270.10">
    <property type="entry name" value="SET domain"/>
    <property type="match status" value="1"/>
</dbReference>
<dbReference type="Gene3D" id="1.20.960.10">
    <property type="entry name" value="Mitochondrial outer membrane translocase complex, subunit Tom20 domain"/>
    <property type="match status" value="1"/>
</dbReference>
<dbReference type="GO" id="GO:0016031">
    <property type="term" value="P:tRNA import into mitochondrion"/>
    <property type="evidence" value="ECO:0007669"/>
    <property type="project" value="TreeGrafter"/>
</dbReference>
<dbReference type="SUPFAM" id="SSF82199">
    <property type="entry name" value="SET domain"/>
    <property type="match status" value="1"/>
</dbReference>
<keyword evidence="4" id="KW-0812">Transmembrane</keyword>
<evidence type="ECO:0000259" key="11">
    <source>
        <dbReference type="PROSITE" id="PS50280"/>
    </source>
</evidence>
<dbReference type="GeneID" id="59346973"/>
<dbReference type="GO" id="GO:0008320">
    <property type="term" value="F:protein transmembrane transporter activity"/>
    <property type="evidence" value="ECO:0007669"/>
    <property type="project" value="TreeGrafter"/>
</dbReference>
<evidence type="ECO:0000256" key="1">
    <source>
        <dbReference type="ARBA" id="ARBA00004572"/>
    </source>
</evidence>
<comment type="caution">
    <text evidence="12">The sequence shown here is derived from an EMBL/GenBank/DDBJ whole genome shotgun (WGS) entry which is preliminary data.</text>
</comment>
<evidence type="ECO:0000256" key="6">
    <source>
        <dbReference type="ARBA" id="ARBA00022927"/>
    </source>
</evidence>
<accession>A0A8H6W413</accession>
<dbReference type="Proteomes" id="UP000636479">
    <property type="component" value="Unassembled WGS sequence"/>
</dbReference>
<evidence type="ECO:0000256" key="5">
    <source>
        <dbReference type="ARBA" id="ARBA00022787"/>
    </source>
</evidence>
<keyword evidence="5" id="KW-1000">Mitochondrion outer membrane</keyword>
<evidence type="ECO:0000256" key="7">
    <source>
        <dbReference type="ARBA" id="ARBA00022989"/>
    </source>
</evidence>
<dbReference type="PANTHER" id="PTHR12430:SF0">
    <property type="entry name" value="TRANSLOCASE OF OUTER MITOCHONDRIAL MEMBRANE 20"/>
    <property type="match status" value="1"/>
</dbReference>
<evidence type="ECO:0000256" key="3">
    <source>
        <dbReference type="ARBA" id="ARBA00022448"/>
    </source>
</evidence>
<evidence type="ECO:0000256" key="8">
    <source>
        <dbReference type="ARBA" id="ARBA00023128"/>
    </source>
</evidence>
<name>A0A8H6W413_9AGAR</name>
<dbReference type="GO" id="GO:0006886">
    <property type="term" value="P:intracellular protein transport"/>
    <property type="evidence" value="ECO:0007669"/>
    <property type="project" value="InterPro"/>
</dbReference>
<dbReference type="Pfam" id="PF00856">
    <property type="entry name" value="SET"/>
    <property type="match status" value="1"/>
</dbReference>
<evidence type="ECO:0000313" key="13">
    <source>
        <dbReference type="Proteomes" id="UP000636479"/>
    </source>
</evidence>
<dbReference type="AlphaFoldDB" id="A0A8H6W413"/>
<evidence type="ECO:0000256" key="2">
    <source>
        <dbReference type="ARBA" id="ARBA00005792"/>
    </source>
</evidence>
<evidence type="ECO:0000256" key="4">
    <source>
        <dbReference type="ARBA" id="ARBA00022692"/>
    </source>
</evidence>
<keyword evidence="8" id="KW-0496">Mitochondrion</keyword>
<dbReference type="PROSITE" id="PS50280">
    <property type="entry name" value="SET"/>
    <property type="match status" value="1"/>
</dbReference>
<dbReference type="GO" id="GO:0005742">
    <property type="term" value="C:mitochondrial outer membrane translocase complex"/>
    <property type="evidence" value="ECO:0007669"/>
    <property type="project" value="InterPro"/>
</dbReference>
<evidence type="ECO:0000256" key="10">
    <source>
        <dbReference type="SAM" id="MobiDB-lite"/>
    </source>
</evidence>
<dbReference type="InterPro" id="IPR046341">
    <property type="entry name" value="SET_dom_sf"/>
</dbReference>
<dbReference type="RefSeq" id="XP_037220101.1">
    <property type="nucleotide sequence ID" value="XM_037364457.1"/>
</dbReference>
<dbReference type="SUPFAM" id="SSF47157">
    <property type="entry name" value="Mitochondrial import receptor subunit Tom20"/>
    <property type="match status" value="1"/>
</dbReference>
<evidence type="ECO:0000313" key="12">
    <source>
        <dbReference type="EMBL" id="KAF7302101.1"/>
    </source>
</evidence>
<dbReference type="PANTHER" id="PTHR12430">
    <property type="entry name" value="MITOCHONDRIAL IMPORT RECEPTOR SUBUNIT TOM20"/>
    <property type="match status" value="1"/>
</dbReference>
<dbReference type="InterPro" id="IPR002056">
    <property type="entry name" value="MAS20"/>
</dbReference>
<keyword evidence="9" id="KW-0472">Membrane</keyword>
<dbReference type="EMBL" id="JACAZF010000006">
    <property type="protein sequence ID" value="KAF7302101.1"/>
    <property type="molecule type" value="Genomic_DNA"/>
</dbReference>
<feature type="region of interest" description="Disordered" evidence="10">
    <location>
        <begin position="182"/>
        <end position="208"/>
    </location>
</feature>
<feature type="domain" description="SET" evidence="11">
    <location>
        <begin position="250"/>
        <end position="541"/>
    </location>
</feature>
<dbReference type="InterPro" id="IPR001214">
    <property type="entry name" value="SET_dom"/>
</dbReference>
<dbReference type="OrthoDB" id="2154253at2759"/>
<dbReference type="GO" id="GO:0030943">
    <property type="term" value="F:mitochondrion targeting sequence binding"/>
    <property type="evidence" value="ECO:0007669"/>
    <property type="project" value="TreeGrafter"/>
</dbReference>
<organism evidence="12 13">
    <name type="scientific">Mycena indigotica</name>
    <dbReference type="NCBI Taxonomy" id="2126181"/>
    <lineage>
        <taxon>Eukaryota</taxon>
        <taxon>Fungi</taxon>
        <taxon>Dikarya</taxon>
        <taxon>Basidiomycota</taxon>
        <taxon>Agaricomycotina</taxon>
        <taxon>Agaricomycetes</taxon>
        <taxon>Agaricomycetidae</taxon>
        <taxon>Agaricales</taxon>
        <taxon>Marasmiineae</taxon>
        <taxon>Mycenaceae</taxon>
        <taxon>Mycena</taxon>
    </lineage>
</organism>
<dbReference type="GO" id="GO:0030150">
    <property type="term" value="P:protein import into mitochondrial matrix"/>
    <property type="evidence" value="ECO:0007669"/>
    <property type="project" value="TreeGrafter"/>
</dbReference>
<reference evidence="12" key="1">
    <citation type="submission" date="2020-05" db="EMBL/GenBank/DDBJ databases">
        <title>Mycena genomes resolve the evolution of fungal bioluminescence.</title>
        <authorList>
            <person name="Tsai I.J."/>
        </authorList>
    </citation>
    <scope>NUCLEOTIDE SEQUENCE</scope>
    <source>
        <strain evidence="12">171206Taipei</strain>
    </source>
</reference>
<comment type="subcellular location">
    <subcellularLocation>
        <location evidence="1">Mitochondrion outer membrane</location>
        <topology evidence="1">Single-pass membrane protein</topology>
    </subcellularLocation>
</comment>